<keyword evidence="1" id="KW-0805">Transcription regulation</keyword>
<dbReference type="SUPFAM" id="SSF46774">
    <property type="entry name" value="ARID-like"/>
    <property type="match status" value="1"/>
</dbReference>
<protein>
    <recommendedName>
        <fullName evidence="6">ARID domain-containing protein</fullName>
    </recommendedName>
</protein>
<dbReference type="Pfam" id="PF01388">
    <property type="entry name" value="ARID"/>
    <property type="match status" value="1"/>
</dbReference>
<keyword evidence="2" id="KW-0238">DNA-binding</keyword>
<feature type="domain" description="ARID" evidence="6">
    <location>
        <begin position="309"/>
        <end position="406"/>
    </location>
</feature>
<proteinExistence type="predicted"/>
<organism evidence="7">
    <name type="scientific">Lotharella globosa</name>
    <dbReference type="NCBI Taxonomy" id="91324"/>
    <lineage>
        <taxon>Eukaryota</taxon>
        <taxon>Sar</taxon>
        <taxon>Rhizaria</taxon>
        <taxon>Cercozoa</taxon>
        <taxon>Chlorarachniophyceae</taxon>
        <taxon>Lotharella</taxon>
    </lineage>
</organism>
<dbReference type="GO" id="GO:0006357">
    <property type="term" value="P:regulation of transcription by RNA polymerase II"/>
    <property type="evidence" value="ECO:0007669"/>
    <property type="project" value="InterPro"/>
</dbReference>
<keyword evidence="4" id="KW-0539">Nucleus</keyword>
<feature type="region of interest" description="Disordered" evidence="5">
    <location>
        <begin position="222"/>
        <end position="251"/>
    </location>
</feature>
<dbReference type="GO" id="GO:0003677">
    <property type="term" value="F:DNA binding"/>
    <property type="evidence" value="ECO:0007669"/>
    <property type="project" value="UniProtKB-KW"/>
</dbReference>
<evidence type="ECO:0000259" key="6">
    <source>
        <dbReference type="PROSITE" id="PS51011"/>
    </source>
</evidence>
<sequence length="454" mass="51438">MMADSKGEPKKLKPPEIPQNRVCANVGCRRSNSLKWQVRNYQGHSAKLCNGCALHLDRSQCCVYCQQIYRQRDSDLFDGKRWVECVDCLRWSHVDCEVAAGYKSAAESYAAMKSGKEYHYRCRGCRGDSVKMTLEQKSKVVPTKTKGSKRKSSNLKQETHDFSSIFLKAAEEAEKQQRSNAQLITPSAAGPLTSVVSKLTYPTSLGGHKTRAESVCPKLSFVRPESKSKMPPQLSNLSRSEAGPLKKKQKRAHSKEALAKLSVVELFDLYQKQKGKLPDFKNADGVAKEALLAIRKSNVLRMQQKRRARLGAVEFYKKLTTFLNSISAPITRYPTFGGQDVNLYNLYRQVVARGGYDRIAKDEKSWREILARLGSFPKTQKAIENNCCLLRGFYQEYLYAYEQHTHFSKSVEEVRKKPFPTAGKQYKHQHPQGKTPRMKNNLMQQGCAVANLGF</sequence>
<dbReference type="PANTHER" id="PTHR15348">
    <property type="entry name" value="AT-RICH INTERACTIVE DOMAIN-CONTAINING PROTEIN ARID DOMAIN- CONTAINING PROTEIN DEAD RINGER PROTEIN B-CELL REGULATOR OF IGH TRANSCRIPTION BRIGHT"/>
    <property type="match status" value="1"/>
</dbReference>
<dbReference type="Gene3D" id="3.30.40.10">
    <property type="entry name" value="Zinc/RING finger domain, C3HC4 (zinc finger)"/>
    <property type="match status" value="1"/>
</dbReference>
<dbReference type="InterPro" id="IPR013083">
    <property type="entry name" value="Znf_RING/FYVE/PHD"/>
</dbReference>
<dbReference type="Gene3D" id="1.10.150.60">
    <property type="entry name" value="ARID DNA-binding domain"/>
    <property type="match status" value="1"/>
</dbReference>
<evidence type="ECO:0000256" key="5">
    <source>
        <dbReference type="SAM" id="MobiDB-lite"/>
    </source>
</evidence>
<dbReference type="SMART" id="SM00501">
    <property type="entry name" value="BRIGHT"/>
    <property type="match status" value="1"/>
</dbReference>
<keyword evidence="3" id="KW-0804">Transcription</keyword>
<evidence type="ECO:0000256" key="4">
    <source>
        <dbReference type="ARBA" id="ARBA00023242"/>
    </source>
</evidence>
<evidence type="ECO:0000313" key="7">
    <source>
        <dbReference type="EMBL" id="CAE0682140.1"/>
    </source>
</evidence>
<reference evidence="7" key="1">
    <citation type="submission" date="2021-01" db="EMBL/GenBank/DDBJ databases">
        <authorList>
            <person name="Corre E."/>
            <person name="Pelletier E."/>
            <person name="Niang G."/>
            <person name="Scheremetjew M."/>
            <person name="Finn R."/>
            <person name="Kale V."/>
            <person name="Holt S."/>
            <person name="Cochrane G."/>
            <person name="Meng A."/>
            <person name="Brown T."/>
            <person name="Cohen L."/>
        </authorList>
    </citation>
    <scope>NUCLEOTIDE SEQUENCE</scope>
    <source>
        <strain evidence="7">CCCM811</strain>
    </source>
</reference>
<dbReference type="GO" id="GO:0005634">
    <property type="term" value="C:nucleus"/>
    <property type="evidence" value="ECO:0007669"/>
    <property type="project" value="TreeGrafter"/>
</dbReference>
<dbReference type="SMART" id="SM01014">
    <property type="entry name" value="ARID"/>
    <property type="match status" value="1"/>
</dbReference>
<name>A0A7S3ZG05_9EUKA</name>
<dbReference type="PROSITE" id="PS51011">
    <property type="entry name" value="ARID"/>
    <property type="match status" value="1"/>
</dbReference>
<evidence type="ECO:0000256" key="2">
    <source>
        <dbReference type="ARBA" id="ARBA00023125"/>
    </source>
</evidence>
<dbReference type="InterPro" id="IPR036431">
    <property type="entry name" value="ARID_dom_sf"/>
</dbReference>
<dbReference type="CDD" id="cd16100">
    <property type="entry name" value="ARID"/>
    <property type="match status" value="1"/>
</dbReference>
<gene>
    <name evidence="7" type="ORF">LGLO00237_LOCUS33928</name>
</gene>
<dbReference type="InterPro" id="IPR045147">
    <property type="entry name" value="ARI3A/B/C"/>
</dbReference>
<dbReference type="PANTHER" id="PTHR15348:SF0">
    <property type="entry name" value="PROTEIN DEAD RINGER"/>
    <property type="match status" value="1"/>
</dbReference>
<dbReference type="EMBL" id="HBIV01048878">
    <property type="protein sequence ID" value="CAE0682140.1"/>
    <property type="molecule type" value="Transcribed_RNA"/>
</dbReference>
<evidence type="ECO:0000256" key="3">
    <source>
        <dbReference type="ARBA" id="ARBA00023163"/>
    </source>
</evidence>
<evidence type="ECO:0000256" key="1">
    <source>
        <dbReference type="ARBA" id="ARBA00023015"/>
    </source>
</evidence>
<accession>A0A7S3ZG05</accession>
<dbReference type="AlphaFoldDB" id="A0A7S3ZG05"/>
<dbReference type="InterPro" id="IPR001606">
    <property type="entry name" value="ARID_dom"/>
</dbReference>